<dbReference type="InterPro" id="IPR025500">
    <property type="entry name" value="DUF4390"/>
</dbReference>
<dbReference type="RefSeq" id="WP_224080146.1">
    <property type="nucleotide sequence ID" value="NZ_CAJZAI010000005.1"/>
</dbReference>
<keyword evidence="3" id="KW-1185">Reference proteome</keyword>
<accession>A0ABM8X1M1</accession>
<reference evidence="2 3" key="1">
    <citation type="submission" date="2021-08" db="EMBL/GenBank/DDBJ databases">
        <authorList>
            <person name="Peeters C."/>
        </authorList>
    </citation>
    <scope>NUCLEOTIDE SEQUENCE [LARGE SCALE GENOMIC DNA]</scope>
    <source>
        <strain evidence="2 3">LMG 23992</strain>
    </source>
</reference>
<comment type="caution">
    <text evidence="2">The sequence shown here is derived from an EMBL/GenBank/DDBJ whole genome shotgun (WGS) entry which is preliminary data.</text>
</comment>
<feature type="region of interest" description="Disordered" evidence="1">
    <location>
        <begin position="215"/>
        <end position="262"/>
    </location>
</feature>
<dbReference type="EMBL" id="CAJZAI010000005">
    <property type="protein sequence ID" value="CAG9173766.1"/>
    <property type="molecule type" value="Genomic_DNA"/>
</dbReference>
<evidence type="ECO:0000313" key="2">
    <source>
        <dbReference type="EMBL" id="CAG9173766.1"/>
    </source>
</evidence>
<dbReference type="Pfam" id="PF14334">
    <property type="entry name" value="DUF4390"/>
    <property type="match status" value="1"/>
</dbReference>
<evidence type="ECO:0008006" key="4">
    <source>
        <dbReference type="Google" id="ProtNLM"/>
    </source>
</evidence>
<sequence>MVSTLRLSDFHVPGDRAHTVAGAWCSDTAGWLRRACAALALMLACLLWPGAAAAQVIEATEARIEYQDNGFELTASFDFDLPPALEDALNKGISLYFTVEFQLTRPRWYWFDEKPVNTSRTIRLSYQPLTRQYRVSTGGLQLPFARLKSALQFIQRVHGWRVFDRGAVKPGESYHAEVRMKLDLSQLPKPFQINAVNTREWNLASDWRRFTYTVPTDLNAPPAPPTPAPAPPPPPAPALPASPAMPASPPVPASAPAASADTRTGPFVQAVSAALSPSALVQPAPVQP</sequence>
<organism evidence="2 3">
    <name type="scientific">Cupriavidus laharis</name>
    <dbReference type="NCBI Taxonomy" id="151654"/>
    <lineage>
        <taxon>Bacteria</taxon>
        <taxon>Pseudomonadati</taxon>
        <taxon>Pseudomonadota</taxon>
        <taxon>Betaproteobacteria</taxon>
        <taxon>Burkholderiales</taxon>
        <taxon>Burkholderiaceae</taxon>
        <taxon>Cupriavidus</taxon>
    </lineage>
</organism>
<evidence type="ECO:0000313" key="3">
    <source>
        <dbReference type="Proteomes" id="UP000727654"/>
    </source>
</evidence>
<feature type="compositionally biased region" description="Pro residues" evidence="1">
    <location>
        <begin position="221"/>
        <end position="240"/>
    </location>
</feature>
<gene>
    <name evidence="2" type="ORF">LMG23992_02537</name>
</gene>
<evidence type="ECO:0000256" key="1">
    <source>
        <dbReference type="SAM" id="MobiDB-lite"/>
    </source>
</evidence>
<name>A0ABM8X1M1_9BURK</name>
<proteinExistence type="predicted"/>
<dbReference type="Proteomes" id="UP000727654">
    <property type="component" value="Unassembled WGS sequence"/>
</dbReference>
<protein>
    <recommendedName>
        <fullName evidence="4">DUF4390 domain-containing protein</fullName>
    </recommendedName>
</protein>